<reference evidence="2 3" key="1">
    <citation type="submission" date="2021-06" db="EMBL/GenBank/DDBJ databases">
        <authorList>
            <person name="Palmer J.M."/>
        </authorList>
    </citation>
    <scope>NUCLEOTIDE SEQUENCE [LARGE SCALE GENOMIC DNA]</scope>
    <source>
        <strain evidence="3">if_2019</strain>
        <tissue evidence="2">Muscle</tissue>
    </source>
</reference>
<protein>
    <submittedName>
        <fullName evidence="2">Uncharacterized protein</fullName>
    </submittedName>
</protein>
<feature type="region of interest" description="Disordered" evidence="1">
    <location>
        <begin position="26"/>
        <end position="52"/>
    </location>
</feature>
<evidence type="ECO:0000313" key="2">
    <source>
        <dbReference type="EMBL" id="MEQ2227193.1"/>
    </source>
</evidence>
<organism evidence="2 3">
    <name type="scientific">Ilyodon furcidens</name>
    <name type="common">goldbreast splitfin</name>
    <dbReference type="NCBI Taxonomy" id="33524"/>
    <lineage>
        <taxon>Eukaryota</taxon>
        <taxon>Metazoa</taxon>
        <taxon>Chordata</taxon>
        <taxon>Craniata</taxon>
        <taxon>Vertebrata</taxon>
        <taxon>Euteleostomi</taxon>
        <taxon>Actinopterygii</taxon>
        <taxon>Neopterygii</taxon>
        <taxon>Teleostei</taxon>
        <taxon>Neoteleostei</taxon>
        <taxon>Acanthomorphata</taxon>
        <taxon>Ovalentaria</taxon>
        <taxon>Atherinomorphae</taxon>
        <taxon>Cyprinodontiformes</taxon>
        <taxon>Goodeidae</taxon>
        <taxon>Ilyodon</taxon>
    </lineage>
</organism>
<sequence>MRPINQTQTSNHTDWGLVIPAAGSNATAQNRTRLPDTPRPKNTSPTRNRTNYPLDFRNREALQECINTKLRHLPSCFWNIFTQCRTQNYLPSAPLYTHRVYLSFITSWLKTIWTEHEEWLNTTFPWVWKAYGVPHFKGDFPEGESRTHEGLKGPYYADMYVQKLPKPDELLNVTAGDFHKIDQCVAQQVFDSLNNSVWSSNGASPRCDLWQADISVMSTWRYDCSVLNKIKTAKMLLQAWAEGHSRDWSRTWWGLQEYEVKEWVIPCLSQTDNYWVKYQYLATIYSKE</sequence>
<dbReference type="Proteomes" id="UP001482620">
    <property type="component" value="Unassembled WGS sequence"/>
</dbReference>
<accession>A0ABV0T2T8</accession>
<name>A0ABV0T2T8_9TELE</name>
<proteinExistence type="predicted"/>
<evidence type="ECO:0000313" key="3">
    <source>
        <dbReference type="Proteomes" id="UP001482620"/>
    </source>
</evidence>
<dbReference type="EMBL" id="JAHRIQ010018222">
    <property type="protein sequence ID" value="MEQ2227193.1"/>
    <property type="molecule type" value="Genomic_DNA"/>
</dbReference>
<comment type="caution">
    <text evidence="2">The sequence shown here is derived from an EMBL/GenBank/DDBJ whole genome shotgun (WGS) entry which is preliminary data.</text>
</comment>
<gene>
    <name evidence="2" type="ORF">ILYODFUR_035246</name>
</gene>
<keyword evidence="3" id="KW-1185">Reference proteome</keyword>
<feature type="compositionally biased region" description="Polar residues" evidence="1">
    <location>
        <begin position="40"/>
        <end position="51"/>
    </location>
</feature>
<evidence type="ECO:0000256" key="1">
    <source>
        <dbReference type="SAM" id="MobiDB-lite"/>
    </source>
</evidence>